<evidence type="ECO:0000256" key="5">
    <source>
        <dbReference type="RuleBase" id="RU366006"/>
    </source>
</evidence>
<dbReference type="InterPro" id="IPR036849">
    <property type="entry name" value="Enolase-like_C_sf"/>
</dbReference>
<dbReference type="SFLD" id="SFLDG00180">
    <property type="entry name" value="muconate_cycloisomerase"/>
    <property type="match status" value="1"/>
</dbReference>
<dbReference type="SMART" id="SM00922">
    <property type="entry name" value="MR_MLE"/>
    <property type="match status" value="1"/>
</dbReference>
<proteinExistence type="inferred from homology"/>
<evidence type="ECO:0000259" key="6">
    <source>
        <dbReference type="SMART" id="SM00922"/>
    </source>
</evidence>
<keyword evidence="8" id="KW-1185">Reference proteome</keyword>
<dbReference type="Pfam" id="PF02746">
    <property type="entry name" value="MR_MLE_N"/>
    <property type="match status" value="1"/>
</dbReference>
<comment type="similarity">
    <text evidence="1 5">Belongs to the mandelate racemase/muconate lactonizing enzyme family.</text>
</comment>
<evidence type="ECO:0000256" key="2">
    <source>
        <dbReference type="ARBA" id="ARBA00022723"/>
    </source>
</evidence>
<dbReference type="Gene3D" id="3.30.390.10">
    <property type="entry name" value="Enolase-like, N-terminal domain"/>
    <property type="match status" value="1"/>
</dbReference>
<evidence type="ECO:0000313" key="7">
    <source>
        <dbReference type="EMBL" id="MEK0246702.1"/>
    </source>
</evidence>
<name>A0ABU8YZQ8_9ENTR</name>
<dbReference type="PANTHER" id="PTHR48073">
    <property type="entry name" value="O-SUCCINYLBENZOATE SYNTHASE-RELATED"/>
    <property type="match status" value="1"/>
</dbReference>
<dbReference type="Gene3D" id="3.20.20.120">
    <property type="entry name" value="Enolase-like C-terminal domain"/>
    <property type="match status" value="1"/>
</dbReference>
<evidence type="ECO:0000256" key="4">
    <source>
        <dbReference type="ARBA" id="ARBA00023235"/>
    </source>
</evidence>
<dbReference type="PANTHER" id="PTHR48073:SF2">
    <property type="entry name" value="O-SUCCINYLBENZOATE SYNTHASE"/>
    <property type="match status" value="1"/>
</dbReference>
<protein>
    <recommendedName>
        <fullName evidence="5">Dipeptide epimerase</fullName>
        <ecNumber evidence="5">5.1.1.-</ecNumber>
    </recommendedName>
</protein>
<organism evidence="7 8">
    <name type="scientific">Raoultella scottii</name>
    <dbReference type="NCBI Taxonomy" id="3040937"/>
    <lineage>
        <taxon>Bacteria</taxon>
        <taxon>Pseudomonadati</taxon>
        <taxon>Pseudomonadota</taxon>
        <taxon>Gammaproteobacteria</taxon>
        <taxon>Enterobacterales</taxon>
        <taxon>Enterobacteriaceae</taxon>
        <taxon>Klebsiella/Raoultella group</taxon>
        <taxon>Raoultella</taxon>
    </lineage>
</organism>
<evidence type="ECO:0000256" key="3">
    <source>
        <dbReference type="ARBA" id="ARBA00022842"/>
    </source>
</evidence>
<comment type="caution">
    <text evidence="7">The sequence shown here is derived from an EMBL/GenBank/DDBJ whole genome shotgun (WGS) entry which is preliminary data.</text>
</comment>
<keyword evidence="4 5" id="KW-0413">Isomerase</keyword>
<evidence type="ECO:0000256" key="1">
    <source>
        <dbReference type="ARBA" id="ARBA00008031"/>
    </source>
</evidence>
<sequence length="329" mass="35987">MSLTIDIWRHDWPMSEPFAIARGVQHQQATLQVRLCDPDGVEGRGETCGVYYAGDTLEKMERQLQDVIPLISQEVSRTELLNLLPDGGARHLIDTALWDLEAKRCSRSAFELAELQPRSVQSARTIGIRSLAEYQATASQLRDYPLLKVKVDAADPLAAILAVRTGAPNARLIIDPNQSWSVSRLKSLALPLAELGNIELIEQPIPVGEEWALDGWCSPVPLCADELINNQEDLKRAHGRFQYINIKLDKTGGLTTALTLADAAVSQGFGLMVGCMGGSSLSMAPAMVLAQRCAFVDLDGPLLQSEDCEPGFSYLNGMVNTPYLTELWG</sequence>
<gene>
    <name evidence="7" type="ORF">QFI66_000855</name>
</gene>
<dbReference type="EMBL" id="JARXNH020000035">
    <property type="protein sequence ID" value="MEK0246702.1"/>
    <property type="molecule type" value="Genomic_DNA"/>
</dbReference>
<dbReference type="InterPro" id="IPR013341">
    <property type="entry name" value="Mandelate_racemase_N_dom"/>
</dbReference>
<dbReference type="Pfam" id="PF13378">
    <property type="entry name" value="MR_MLE_C"/>
    <property type="match status" value="1"/>
</dbReference>
<dbReference type="EC" id="5.1.1.-" evidence="5"/>
<feature type="domain" description="Mandelate racemase/muconate lactonizing enzyme C-terminal" evidence="6">
    <location>
        <begin position="131"/>
        <end position="223"/>
    </location>
</feature>
<dbReference type="InterPro" id="IPR029065">
    <property type="entry name" value="Enolase_C-like"/>
</dbReference>
<evidence type="ECO:0000313" key="8">
    <source>
        <dbReference type="Proteomes" id="UP001334005"/>
    </source>
</evidence>
<dbReference type="CDD" id="cd03319">
    <property type="entry name" value="L-Ala-DL-Glu_epimerase"/>
    <property type="match status" value="1"/>
</dbReference>
<keyword evidence="2 5" id="KW-0479">Metal-binding</keyword>
<comment type="cofactor">
    <cofactor evidence="5">
        <name>Mg(2+)</name>
        <dbReference type="ChEBI" id="CHEBI:18420"/>
    </cofactor>
    <text evidence="5">Binds 1 Mg(2+) ion per subunit.</text>
</comment>
<dbReference type="Proteomes" id="UP001334005">
    <property type="component" value="Unassembled WGS sequence"/>
</dbReference>
<reference evidence="7 8" key="1">
    <citation type="submission" date="2024-03" db="EMBL/GenBank/DDBJ databases">
        <title>Two novel Raoultella species associated with bleeding cankers of broadleaf hosts, Raoultella scottia sp. nov. and Raoultella lignicola sp. nov.</title>
        <authorList>
            <person name="Brady C.L."/>
        </authorList>
    </citation>
    <scope>NUCLEOTIDE SEQUENCE [LARGE SCALE GENOMIC DNA]</scope>
    <source>
        <strain evidence="7 8">BAC 10a-01-01</strain>
    </source>
</reference>
<dbReference type="RefSeq" id="WP_331833455.1">
    <property type="nucleotide sequence ID" value="NZ_JARXNH020000035.1"/>
</dbReference>
<keyword evidence="3 5" id="KW-0460">Magnesium</keyword>
<dbReference type="InterPro" id="IPR034603">
    <property type="entry name" value="Dipeptide_epimerase"/>
</dbReference>
<dbReference type="SUPFAM" id="SSF54826">
    <property type="entry name" value="Enolase N-terminal domain-like"/>
    <property type="match status" value="1"/>
</dbReference>
<dbReference type="SUPFAM" id="SSF51604">
    <property type="entry name" value="Enolase C-terminal domain-like"/>
    <property type="match status" value="1"/>
</dbReference>
<dbReference type="InterPro" id="IPR013342">
    <property type="entry name" value="Mandelate_racemase_C"/>
</dbReference>
<accession>A0ABU8YZQ8</accession>
<dbReference type="SFLD" id="SFLDS00001">
    <property type="entry name" value="Enolase"/>
    <property type="match status" value="1"/>
</dbReference>
<dbReference type="InterPro" id="IPR029017">
    <property type="entry name" value="Enolase-like_N"/>
</dbReference>